<sequence>MAETWFLATLWLGLALVATLVSIWMGIATALSEIVVGTVAQLIIGAMFGSALLTADVSWIKFLSGTGAILLTFLAGAELDPRIFRQYWKEATVVGFISFLSPFLVCAGAAYYFLHWSADASWLAGVALSTTSVAVVYAVMLEFGLNETNYGKTLLAACFVTDLGTVLALGFLFAPFSTRTLLFLGAVLVGFLILPWVTPRFFARYGGRPSELEAKFLLLILFGFGGLAVWAESEAVLPAYLIGMMLAGTVGKDHVLIRRLRTLTFGLLTPFYFIRAGSLVSVPALVAAPSVFLWLLLFKLVAKTVAVFPATVAFGNSRSDGMYTTLLMSTGLTFGSISALFGLTHQIIDTAQYSFLVAAVIASAVVPTLLANAYFLPGHLLRRPEKGFETPPAPPAPATSTEGAPV</sequence>
<feature type="transmembrane region" description="Helical" evidence="11">
    <location>
        <begin position="214"/>
        <end position="231"/>
    </location>
</feature>
<feature type="transmembrane region" description="Helical" evidence="11">
    <location>
        <begin position="34"/>
        <end position="53"/>
    </location>
</feature>
<evidence type="ECO:0000256" key="5">
    <source>
        <dbReference type="ARBA" id="ARBA00022989"/>
    </source>
</evidence>
<dbReference type="GO" id="GO:0006814">
    <property type="term" value="P:sodium ion transport"/>
    <property type="evidence" value="ECO:0007669"/>
    <property type="project" value="UniProtKB-KW"/>
</dbReference>
<keyword evidence="8 11" id="KW-0472">Membrane</keyword>
<keyword evidence="9" id="KW-0739">Sodium transport</keyword>
<evidence type="ECO:0000256" key="2">
    <source>
        <dbReference type="ARBA" id="ARBA00022448"/>
    </source>
</evidence>
<feature type="transmembrane region" description="Helical" evidence="11">
    <location>
        <begin position="354"/>
        <end position="376"/>
    </location>
</feature>
<keyword evidence="7" id="KW-0406">Ion transport</keyword>
<feature type="region of interest" description="Disordered" evidence="10">
    <location>
        <begin position="386"/>
        <end position="406"/>
    </location>
</feature>
<gene>
    <name evidence="13" type="ORF">OZSIB_1976</name>
</gene>
<dbReference type="EMBL" id="QOQW01000030">
    <property type="protein sequence ID" value="RCK77938.1"/>
    <property type="molecule type" value="Genomic_DNA"/>
</dbReference>
<feature type="transmembrane region" description="Helical" evidence="11">
    <location>
        <begin position="180"/>
        <end position="202"/>
    </location>
</feature>
<accession>A0A367ZIS7</accession>
<protein>
    <submittedName>
        <fullName evidence="13">Na+/H+ antiporter</fullName>
    </submittedName>
</protein>
<feature type="transmembrane region" description="Helical" evidence="11">
    <location>
        <begin position="6"/>
        <end position="27"/>
    </location>
</feature>
<evidence type="ECO:0000256" key="9">
    <source>
        <dbReference type="ARBA" id="ARBA00023201"/>
    </source>
</evidence>
<comment type="subcellular location">
    <subcellularLocation>
        <location evidence="1">Membrane</location>
        <topology evidence="1">Multi-pass membrane protein</topology>
    </subcellularLocation>
</comment>
<feature type="transmembrane region" description="Helical" evidence="11">
    <location>
        <begin position="120"/>
        <end position="141"/>
    </location>
</feature>
<dbReference type="Gene3D" id="1.20.1530.20">
    <property type="match status" value="1"/>
</dbReference>
<evidence type="ECO:0000313" key="13">
    <source>
        <dbReference type="EMBL" id="RCK77938.1"/>
    </source>
</evidence>
<organism evidence="13 14">
    <name type="scientific">Candidatus Ozemobacter sibiricus</name>
    <dbReference type="NCBI Taxonomy" id="2268124"/>
    <lineage>
        <taxon>Bacteria</taxon>
        <taxon>Candidatus Ozemobacteria</taxon>
        <taxon>Candidatus Ozemobacterales</taxon>
        <taxon>Candidatus Ozemobacteraceae</taxon>
        <taxon>Candidatus Ozemobacter</taxon>
    </lineage>
</organism>
<keyword evidence="5 11" id="KW-1133">Transmembrane helix</keyword>
<keyword evidence="4 11" id="KW-0812">Transmembrane</keyword>
<dbReference type="PANTHER" id="PTHR43562:SF3">
    <property type="entry name" value="SODIUM ION_PROTON EXCHANGER (EUROFUNG)"/>
    <property type="match status" value="1"/>
</dbReference>
<dbReference type="Proteomes" id="UP000252355">
    <property type="component" value="Unassembled WGS sequence"/>
</dbReference>
<keyword evidence="3" id="KW-0050">Antiport</keyword>
<evidence type="ECO:0000256" key="1">
    <source>
        <dbReference type="ARBA" id="ARBA00004141"/>
    </source>
</evidence>
<evidence type="ECO:0000256" key="8">
    <source>
        <dbReference type="ARBA" id="ARBA00023136"/>
    </source>
</evidence>
<dbReference type="GO" id="GO:1902600">
    <property type="term" value="P:proton transmembrane transport"/>
    <property type="evidence" value="ECO:0007669"/>
    <property type="project" value="InterPro"/>
</dbReference>
<dbReference type="PANTHER" id="PTHR43562">
    <property type="entry name" value="NAPA-TYPE SODIUM/HYDROGEN ANTIPORTER"/>
    <property type="match status" value="1"/>
</dbReference>
<dbReference type="GO" id="GO:0016020">
    <property type="term" value="C:membrane"/>
    <property type="evidence" value="ECO:0007669"/>
    <property type="project" value="UniProtKB-SubCell"/>
</dbReference>
<evidence type="ECO:0000256" key="4">
    <source>
        <dbReference type="ARBA" id="ARBA00022692"/>
    </source>
</evidence>
<evidence type="ECO:0000259" key="12">
    <source>
        <dbReference type="Pfam" id="PF00999"/>
    </source>
</evidence>
<name>A0A367ZIS7_9BACT</name>
<reference evidence="13 14" key="1">
    <citation type="submission" date="2018-05" db="EMBL/GenBank/DDBJ databases">
        <title>A metagenomic window into the 2 km-deep terrestrial subsurface aquifer revealed taxonomically and functionally diverse microbial community comprising novel uncultured bacterial lineages.</title>
        <authorList>
            <person name="Kadnikov V.V."/>
            <person name="Mardanov A.V."/>
            <person name="Beletsky A.V."/>
            <person name="Banks D."/>
            <person name="Pimenov N.V."/>
            <person name="Frank Y.A."/>
            <person name="Karnachuk O.V."/>
            <person name="Ravin N.V."/>
        </authorList>
    </citation>
    <scope>NUCLEOTIDE SEQUENCE [LARGE SCALE GENOMIC DNA]</scope>
    <source>
        <strain evidence="13">BY5</strain>
    </source>
</reference>
<keyword evidence="2" id="KW-0813">Transport</keyword>
<dbReference type="Pfam" id="PF00999">
    <property type="entry name" value="Na_H_Exchanger"/>
    <property type="match status" value="1"/>
</dbReference>
<evidence type="ECO:0000256" key="11">
    <source>
        <dbReference type="SAM" id="Phobius"/>
    </source>
</evidence>
<dbReference type="AlphaFoldDB" id="A0A367ZIS7"/>
<evidence type="ECO:0000256" key="7">
    <source>
        <dbReference type="ARBA" id="ARBA00023065"/>
    </source>
</evidence>
<comment type="caution">
    <text evidence="13">The sequence shown here is derived from an EMBL/GenBank/DDBJ whole genome shotgun (WGS) entry which is preliminary data.</text>
</comment>
<dbReference type="GO" id="GO:0015297">
    <property type="term" value="F:antiporter activity"/>
    <property type="evidence" value="ECO:0007669"/>
    <property type="project" value="UniProtKB-KW"/>
</dbReference>
<evidence type="ECO:0000313" key="14">
    <source>
        <dbReference type="Proteomes" id="UP000252355"/>
    </source>
</evidence>
<proteinExistence type="predicted"/>
<feature type="transmembrane region" description="Helical" evidence="11">
    <location>
        <begin position="59"/>
        <end position="79"/>
    </location>
</feature>
<dbReference type="InterPro" id="IPR038770">
    <property type="entry name" value="Na+/solute_symporter_sf"/>
</dbReference>
<evidence type="ECO:0000256" key="3">
    <source>
        <dbReference type="ARBA" id="ARBA00022449"/>
    </source>
</evidence>
<feature type="domain" description="Cation/H+ exchanger transmembrane" evidence="12">
    <location>
        <begin position="21"/>
        <end position="369"/>
    </location>
</feature>
<feature type="transmembrane region" description="Helical" evidence="11">
    <location>
        <begin position="91"/>
        <end position="114"/>
    </location>
</feature>
<feature type="transmembrane region" description="Helical" evidence="11">
    <location>
        <begin position="153"/>
        <end position="174"/>
    </location>
</feature>
<feature type="transmembrane region" description="Helical" evidence="11">
    <location>
        <begin position="326"/>
        <end position="348"/>
    </location>
</feature>
<dbReference type="InterPro" id="IPR006153">
    <property type="entry name" value="Cation/H_exchanger_TM"/>
</dbReference>
<keyword evidence="6" id="KW-0915">Sodium</keyword>
<evidence type="ECO:0000256" key="10">
    <source>
        <dbReference type="SAM" id="MobiDB-lite"/>
    </source>
</evidence>
<evidence type="ECO:0000256" key="6">
    <source>
        <dbReference type="ARBA" id="ARBA00023053"/>
    </source>
</evidence>